<feature type="compositionally biased region" description="Basic and acidic residues" evidence="1">
    <location>
        <begin position="685"/>
        <end position="703"/>
    </location>
</feature>
<comment type="caution">
    <text evidence="3">The sequence shown here is derived from an EMBL/GenBank/DDBJ whole genome shotgun (WGS) entry which is preliminary data.</text>
</comment>
<evidence type="ECO:0000313" key="3">
    <source>
        <dbReference type="EMBL" id="RNJ59426.1"/>
    </source>
</evidence>
<dbReference type="PANTHER" id="PTHR23159:SF31">
    <property type="entry name" value="CENTROSOME-ASSOCIATED PROTEIN CEP250 ISOFORM X1"/>
    <property type="match status" value="1"/>
</dbReference>
<feature type="region of interest" description="Disordered" evidence="1">
    <location>
        <begin position="535"/>
        <end position="610"/>
    </location>
</feature>
<feature type="region of interest" description="Disordered" evidence="1">
    <location>
        <begin position="1"/>
        <end position="25"/>
    </location>
</feature>
<feature type="region of interest" description="Disordered" evidence="1">
    <location>
        <begin position="665"/>
        <end position="1051"/>
    </location>
</feature>
<protein>
    <recommendedName>
        <fullName evidence="2">5'-3' DNA helicase ZGRF1-like N-terminal domain-containing protein</fullName>
    </recommendedName>
</protein>
<feature type="domain" description="5'-3' DNA helicase ZGRF1-like N-terminal" evidence="2">
    <location>
        <begin position="32"/>
        <end position="113"/>
    </location>
</feature>
<dbReference type="GeneID" id="39606118"/>
<feature type="compositionally biased region" description="Pro residues" evidence="1">
    <location>
        <begin position="141"/>
        <end position="151"/>
    </location>
</feature>
<reference evidence="3 4" key="1">
    <citation type="submission" date="2018-10" db="EMBL/GenBank/DDBJ databases">
        <title>Genome sequence of Verticillium nonalfalfae VnAa140.</title>
        <authorList>
            <person name="Stajich J.E."/>
            <person name="Kasson M.T."/>
        </authorList>
    </citation>
    <scope>NUCLEOTIDE SEQUENCE [LARGE SCALE GENOMIC DNA]</scope>
    <source>
        <strain evidence="3 4">VnAa140</strain>
    </source>
</reference>
<evidence type="ECO:0000256" key="1">
    <source>
        <dbReference type="SAM" id="MobiDB-lite"/>
    </source>
</evidence>
<feature type="compositionally biased region" description="Polar residues" evidence="1">
    <location>
        <begin position="1016"/>
        <end position="1028"/>
    </location>
</feature>
<proteinExistence type="predicted"/>
<feature type="compositionally biased region" description="Basic residues" evidence="1">
    <location>
        <begin position="559"/>
        <end position="568"/>
    </location>
</feature>
<feature type="region of interest" description="Disordered" evidence="1">
    <location>
        <begin position="124"/>
        <end position="151"/>
    </location>
</feature>
<feature type="compositionally biased region" description="Low complexity" evidence="1">
    <location>
        <begin position="579"/>
        <end position="595"/>
    </location>
</feature>
<dbReference type="PANTHER" id="PTHR23159">
    <property type="entry name" value="CENTROSOMAL PROTEIN 2"/>
    <property type="match status" value="1"/>
</dbReference>
<dbReference type="AlphaFoldDB" id="A0A3M9YI36"/>
<dbReference type="Pfam" id="PF10382">
    <property type="entry name" value="ZGRF1-like_N"/>
    <property type="match status" value="1"/>
</dbReference>
<accession>A0A3M9YI36</accession>
<feature type="compositionally biased region" description="Basic and acidic residues" evidence="1">
    <location>
        <begin position="185"/>
        <end position="197"/>
    </location>
</feature>
<dbReference type="STRING" id="1051616.A0A3M9YI36"/>
<dbReference type="EMBL" id="RBVV01000016">
    <property type="protein sequence ID" value="RNJ59426.1"/>
    <property type="molecule type" value="Genomic_DNA"/>
</dbReference>
<feature type="region of interest" description="Disordered" evidence="1">
    <location>
        <begin position="185"/>
        <end position="216"/>
    </location>
</feature>
<dbReference type="Proteomes" id="UP000267145">
    <property type="component" value="Unassembled WGS sequence"/>
</dbReference>
<feature type="compositionally biased region" description="Polar residues" evidence="1">
    <location>
        <begin position="384"/>
        <end position="406"/>
    </location>
</feature>
<feature type="region of interest" description="Disordered" evidence="1">
    <location>
        <begin position="270"/>
        <end position="352"/>
    </location>
</feature>
<gene>
    <name evidence="3" type="ORF">D7B24_002429</name>
</gene>
<sequence>MAASTPLSHANMNVMNSSQPNSETGTATAAPVLDYACLFSHDLKRKQKRWQDGRLKFHCFNKRVMVYDERGNFIGDTHWTMDYDLDEGEEFQLARGCVVVQVSECLGRKEQDLSALIDQRYKHKEERKAHADAAAASKPYRPAPTPHRPPMPITQTMTTIATPRGNQLGRAVLPTLSPFEQRNLHAQESAQRDEQARPAKRRKPEASPPSKSGYARSLFGAPLALSSFTSSAAHPSQTAPSQASDIRAIGREPLLPRSRPMPSLLKVQPTAFADTPSKAPKTTARSNPIIIADDTPETDSNHDHVDSAEPSVSLAAIAGKSKARAGRSSNKPSHRDEHLAEEDGPPSSGEIIGARAVPPQLVAAASTLLQPRTAKRKTLLSVPRKQTGQPTRNQLESSTTARTDDQFSTADALDLNPRTSLVASTKRAKKRGLLIAAEKTTTRKRRKNVEDGSGRDVPKSAHSVRAEEEEVVSKEKRRRKVSAGLMFDDDDVINVDSDSTCPSPKLSISSARPCDFVDETTNQGNVSLTARKVDSVPQKNVEVPGGHDAESSEEDVGVRHRLRGKRATCRLGESDLDTPISVPGSPVSSSPSTPVEAPPPKRTQAPTKINRPHLATLRRSVKSKEIIGFYDSANSSREAAAIARMRESMAFASDEDEPAVIKQGLQTGARRKEAGDEGCNQGQLRAREVRKEREQEDRQRQLRETQAQEESERKQREMEARAKEAREEAARQKRRQEKMALEEEKRRQEAREEEARQEELRQQRVREQEIREKEAREEQAREDEARREALRQQQIREHEAREKQAREEELRRQEAREREAREAERRRLEAHEQELRKRKAREKELQQELIRERQAREREAKERRAREEEEQRQQELRQEQIREKEAQEQEAKQKEEREREALAREVREREAREAEDRERKAREREARLEAREKEALEREARLEAREKESQLKEAREKEARAKQADAEKTRPKDVREKARLPKFVPPTRPSKLGGAVRASLSRAIPQAAGVRASTAARESTNLDATTRNRAAEEPTGPSSATLPVFTRANGGPWSIQAHDLLGIGRPS</sequence>
<dbReference type="InterPro" id="IPR018838">
    <property type="entry name" value="ZGRF1-like_N"/>
</dbReference>
<organism evidence="3 4">
    <name type="scientific">Verticillium nonalfalfae</name>
    <dbReference type="NCBI Taxonomy" id="1051616"/>
    <lineage>
        <taxon>Eukaryota</taxon>
        <taxon>Fungi</taxon>
        <taxon>Dikarya</taxon>
        <taxon>Ascomycota</taxon>
        <taxon>Pezizomycotina</taxon>
        <taxon>Sordariomycetes</taxon>
        <taxon>Hypocreomycetidae</taxon>
        <taxon>Glomerellales</taxon>
        <taxon>Plectosphaerellaceae</taxon>
        <taxon>Verticillium</taxon>
    </lineage>
</organism>
<name>A0A3M9YI36_9PEZI</name>
<evidence type="ECO:0000313" key="4">
    <source>
        <dbReference type="Proteomes" id="UP000267145"/>
    </source>
</evidence>
<keyword evidence="4" id="KW-1185">Reference proteome</keyword>
<evidence type="ECO:0000259" key="2">
    <source>
        <dbReference type="Pfam" id="PF10382"/>
    </source>
</evidence>
<feature type="region of interest" description="Disordered" evidence="1">
    <location>
        <begin position="440"/>
        <end position="479"/>
    </location>
</feature>
<dbReference type="RefSeq" id="XP_028497584.1">
    <property type="nucleotide sequence ID" value="XM_028636638.1"/>
</dbReference>
<feature type="compositionally biased region" description="Basic and acidic residues" evidence="1">
    <location>
        <begin position="448"/>
        <end position="459"/>
    </location>
</feature>
<feature type="region of interest" description="Disordered" evidence="1">
    <location>
        <begin position="374"/>
        <end position="406"/>
    </location>
</feature>
<feature type="compositionally biased region" description="Basic and acidic residues" evidence="1">
    <location>
        <begin position="710"/>
        <end position="979"/>
    </location>
</feature>